<organism evidence="1 2">
    <name type="scientific">Candidatus Methanomarinus sp</name>
    <dbReference type="NCBI Taxonomy" id="3386244"/>
    <lineage>
        <taxon>Archaea</taxon>
        <taxon>Methanobacteriati</taxon>
        <taxon>Methanobacteriota</taxon>
        <taxon>Stenosarchaea group</taxon>
        <taxon>Methanomicrobia</taxon>
        <taxon>Methanosarcinales</taxon>
        <taxon>ANME-2 cluster</taxon>
        <taxon>Candidatus Methanocomedenaceae</taxon>
        <taxon>Candidatus Methanomarinus</taxon>
    </lineage>
</organism>
<accession>A0AC61SB92</accession>
<protein>
    <submittedName>
        <fullName evidence="1">DUF367 family protein</fullName>
    </submittedName>
</protein>
<dbReference type="EMBL" id="QYBA01000120">
    <property type="protein sequence ID" value="TKY91852.1"/>
    <property type="molecule type" value="Genomic_DNA"/>
</dbReference>
<proteinExistence type="predicted"/>
<evidence type="ECO:0000313" key="1">
    <source>
        <dbReference type="EMBL" id="TKY91852.1"/>
    </source>
</evidence>
<dbReference type="Proteomes" id="UP000315423">
    <property type="component" value="Unassembled WGS sequence"/>
</dbReference>
<gene>
    <name evidence="1" type="ORF">C5S46_03680</name>
</gene>
<reference evidence="1" key="1">
    <citation type="submission" date="2018-09" db="EMBL/GenBank/DDBJ databases">
        <title>A genomic encyclopedia of anaerobic methanotrophic archaea.</title>
        <authorList>
            <person name="Skennerton C.T."/>
            <person name="Chadwick G.L."/>
            <person name="Laso-Perez R."/>
            <person name="Leu A.O."/>
            <person name="Speth D.R."/>
            <person name="Yu H."/>
            <person name="Morgan-Lang C."/>
            <person name="Hatzenpichler R."/>
            <person name="Goudeau D."/>
            <person name="Malmstrom R."/>
            <person name="Woyke T."/>
            <person name="Hallam S."/>
            <person name="Tyson G.W."/>
            <person name="Wegener G."/>
            <person name="Boetius A."/>
            <person name="Orphan V.J."/>
        </authorList>
    </citation>
    <scope>NUCLEOTIDE SEQUENCE</scope>
    <source>
        <strain evidence="1">CONS3730D10UFb2</strain>
    </source>
</reference>
<sequence length="178" mass="20068">MSYPSKRVPLHLYHANQCDPKKCTGKKLSRFGLAYLHSKPGKLPKGAIFLDPFSKLALSPLDNNKNGIVVLDCSWKEVERTFPVLKKLKFKHRALPYLVAANPVNYGKPFKLGTVEAFAAALYIQGSIEQAREILNKFKWGHTFLELNHEPLEAYAAAKNSKEIVSIQTEFMPTALLR</sequence>
<comment type="caution">
    <text evidence="1">The sequence shown here is derived from an EMBL/GenBank/DDBJ whole genome shotgun (WGS) entry which is preliminary data.</text>
</comment>
<name>A0AC61SB92_9EURY</name>
<evidence type="ECO:0000313" key="2">
    <source>
        <dbReference type="Proteomes" id="UP000315423"/>
    </source>
</evidence>